<gene>
    <name evidence="1" type="ORF">C7M84_022015</name>
</gene>
<name>A0A3R7QNI3_PENVA</name>
<dbReference type="Proteomes" id="UP000283509">
    <property type="component" value="Unassembled WGS sequence"/>
</dbReference>
<evidence type="ECO:0000313" key="2">
    <source>
        <dbReference type="Proteomes" id="UP000283509"/>
    </source>
</evidence>
<keyword evidence="2" id="KW-1185">Reference proteome</keyword>
<proteinExistence type="predicted"/>
<dbReference type="AlphaFoldDB" id="A0A3R7QNI3"/>
<reference evidence="1 2" key="2">
    <citation type="submission" date="2019-01" db="EMBL/GenBank/DDBJ databases">
        <title>The decoding of complex shrimp genome reveals the adaptation for benthos swimmer, frequently molting mechanism and breeding impact on genome.</title>
        <authorList>
            <person name="Sun Y."/>
            <person name="Gao Y."/>
            <person name="Yu Y."/>
        </authorList>
    </citation>
    <scope>NUCLEOTIDE SEQUENCE [LARGE SCALE GENOMIC DNA]</scope>
    <source>
        <tissue evidence="1">Muscle</tissue>
    </source>
</reference>
<comment type="caution">
    <text evidence="1">The sequence shown here is derived from an EMBL/GenBank/DDBJ whole genome shotgun (WGS) entry which is preliminary data.</text>
</comment>
<accession>A0A3R7QNI3</accession>
<sequence>MLRLLLQHEFRLPKPGGSSLDGALKQLRCSMYRFQGQVSLALLETLSNTLRDLHLSVADTEQYLALSHYLSAATSHLPLLENFRMHIPACTVDTELLQPLPKGLTLQLIISKVDGDALTWACRAASALQPEGRRYQFLAVSGAGSSAQVCGRLLEGLARGGVRMAEDAYLVVAPKLARADLARLQAGFEGRFGCRFRAWRGSSIWTYKC</sequence>
<organism evidence="1 2">
    <name type="scientific">Penaeus vannamei</name>
    <name type="common">Whiteleg shrimp</name>
    <name type="synonym">Litopenaeus vannamei</name>
    <dbReference type="NCBI Taxonomy" id="6689"/>
    <lineage>
        <taxon>Eukaryota</taxon>
        <taxon>Metazoa</taxon>
        <taxon>Ecdysozoa</taxon>
        <taxon>Arthropoda</taxon>
        <taxon>Crustacea</taxon>
        <taxon>Multicrustacea</taxon>
        <taxon>Malacostraca</taxon>
        <taxon>Eumalacostraca</taxon>
        <taxon>Eucarida</taxon>
        <taxon>Decapoda</taxon>
        <taxon>Dendrobranchiata</taxon>
        <taxon>Penaeoidea</taxon>
        <taxon>Penaeidae</taxon>
        <taxon>Penaeus</taxon>
    </lineage>
</organism>
<dbReference type="OrthoDB" id="6346464at2759"/>
<dbReference type="EMBL" id="QCYY01000498">
    <property type="protein sequence ID" value="ROT84785.1"/>
    <property type="molecule type" value="Genomic_DNA"/>
</dbReference>
<reference evidence="1 2" key="1">
    <citation type="submission" date="2018-04" db="EMBL/GenBank/DDBJ databases">
        <authorList>
            <person name="Zhang X."/>
            <person name="Yuan J."/>
            <person name="Li F."/>
            <person name="Xiang J."/>
        </authorList>
    </citation>
    <scope>NUCLEOTIDE SEQUENCE [LARGE SCALE GENOMIC DNA]</scope>
    <source>
        <tissue evidence="1">Muscle</tissue>
    </source>
</reference>
<protein>
    <submittedName>
        <fullName evidence="1">Uncharacterized protein</fullName>
    </submittedName>
</protein>
<evidence type="ECO:0000313" key="1">
    <source>
        <dbReference type="EMBL" id="ROT84785.1"/>
    </source>
</evidence>